<comment type="pathway">
    <text evidence="2 13">Glycolipid biosynthesis; lipid IV(A) biosynthesis; lipid IV(A) from (3R)-3-hydroxytetradecanoyl-[acyl-carrier-protein] and UDP-N-acetyl-alpha-D-glucosamine: step 6/6.</text>
</comment>
<evidence type="ECO:0000256" key="11">
    <source>
        <dbReference type="ARBA" id="ARBA00023098"/>
    </source>
</evidence>
<keyword evidence="7 13" id="KW-0808">Transferase</keyword>
<evidence type="ECO:0000256" key="8">
    <source>
        <dbReference type="ARBA" id="ARBA00022741"/>
    </source>
</evidence>
<dbReference type="SUPFAM" id="SSF52540">
    <property type="entry name" value="P-loop containing nucleoside triphosphate hydrolases"/>
    <property type="match status" value="1"/>
</dbReference>
<evidence type="ECO:0000256" key="4">
    <source>
        <dbReference type="ARBA" id="ARBA00016436"/>
    </source>
</evidence>
<dbReference type="InterPro" id="IPR003758">
    <property type="entry name" value="LpxK"/>
</dbReference>
<comment type="similarity">
    <text evidence="13">Belongs to the LpxK family.</text>
</comment>
<dbReference type="NCBIfam" id="TIGR00682">
    <property type="entry name" value="lpxK"/>
    <property type="match status" value="1"/>
</dbReference>
<keyword evidence="10 13" id="KW-0067">ATP-binding</keyword>
<evidence type="ECO:0000256" key="6">
    <source>
        <dbReference type="ARBA" id="ARBA00022556"/>
    </source>
</evidence>
<dbReference type="RefSeq" id="WP_284306479.1">
    <property type="nucleotide sequence ID" value="NZ_BSPB01000002.1"/>
</dbReference>
<comment type="caution">
    <text evidence="14">The sequence shown here is derived from an EMBL/GenBank/DDBJ whole genome shotgun (WGS) entry which is preliminary data.</text>
</comment>
<keyword evidence="5 13" id="KW-0444">Lipid biosynthesis</keyword>
<accession>A0ABQ6C2R3</accession>
<evidence type="ECO:0000256" key="2">
    <source>
        <dbReference type="ARBA" id="ARBA00004870"/>
    </source>
</evidence>
<evidence type="ECO:0000256" key="13">
    <source>
        <dbReference type="HAMAP-Rule" id="MF_00409"/>
    </source>
</evidence>
<dbReference type="Proteomes" id="UP001156903">
    <property type="component" value="Unassembled WGS sequence"/>
</dbReference>
<gene>
    <name evidence="13 14" type="primary">lpxK</name>
    <name evidence="14" type="ORF">GCM10007935_04430</name>
</gene>
<dbReference type="PANTHER" id="PTHR42724:SF1">
    <property type="entry name" value="TETRAACYLDISACCHARIDE 4'-KINASE, MITOCHONDRIAL-RELATED"/>
    <property type="match status" value="1"/>
</dbReference>
<evidence type="ECO:0000256" key="5">
    <source>
        <dbReference type="ARBA" id="ARBA00022516"/>
    </source>
</evidence>
<keyword evidence="15" id="KW-1185">Reference proteome</keyword>
<keyword evidence="8 13" id="KW-0547">Nucleotide-binding</keyword>
<evidence type="ECO:0000256" key="9">
    <source>
        <dbReference type="ARBA" id="ARBA00022777"/>
    </source>
</evidence>
<reference evidence="15" key="1">
    <citation type="journal article" date="2019" name="Int. J. Syst. Evol. Microbiol.">
        <title>The Global Catalogue of Microorganisms (GCM) 10K type strain sequencing project: providing services to taxonomists for standard genome sequencing and annotation.</title>
        <authorList>
            <consortium name="The Broad Institute Genomics Platform"/>
            <consortium name="The Broad Institute Genome Sequencing Center for Infectious Disease"/>
            <person name="Wu L."/>
            <person name="Ma J."/>
        </authorList>
    </citation>
    <scope>NUCLEOTIDE SEQUENCE [LARGE SCALE GENOMIC DNA]</scope>
    <source>
        <strain evidence="15">NBRC 109341</strain>
    </source>
</reference>
<keyword evidence="9 13" id="KW-0418">Kinase</keyword>
<dbReference type="InterPro" id="IPR027417">
    <property type="entry name" value="P-loop_NTPase"/>
</dbReference>
<dbReference type="HAMAP" id="MF_00409">
    <property type="entry name" value="LpxK"/>
    <property type="match status" value="1"/>
</dbReference>
<protein>
    <recommendedName>
        <fullName evidence="4 13">Tetraacyldisaccharide 4'-kinase</fullName>
        <ecNumber evidence="3 13">2.7.1.130</ecNumber>
    </recommendedName>
    <alternativeName>
        <fullName evidence="12 13">Lipid A 4'-kinase</fullName>
    </alternativeName>
</protein>
<proteinExistence type="inferred from homology"/>
<dbReference type="PANTHER" id="PTHR42724">
    <property type="entry name" value="TETRAACYLDISACCHARIDE 4'-KINASE"/>
    <property type="match status" value="1"/>
</dbReference>
<dbReference type="EC" id="2.7.1.130" evidence="3 13"/>
<evidence type="ECO:0000256" key="3">
    <source>
        <dbReference type="ARBA" id="ARBA00012071"/>
    </source>
</evidence>
<evidence type="ECO:0000256" key="7">
    <source>
        <dbReference type="ARBA" id="ARBA00022679"/>
    </source>
</evidence>
<dbReference type="EMBL" id="BSPB01000002">
    <property type="protein sequence ID" value="GLS13015.1"/>
    <property type="molecule type" value="Genomic_DNA"/>
</dbReference>
<sequence>MADADSRARRQAEWLAMASRRGAQARALWPLSLLYRALVALRRQAYVAGWSRVQRLPVPVIVVGNVVVGGAGKTPTTIALVQALKARGWRPGVVSRGHGRTGTEVSAVGPAASAEQVGDEPLLIRSATEVPVWVGRQRADAGRALLAAHPDVNVIVCDDGLQHWSLGRDLALAVFDDRGIGNGWLLPAGLLREPWPPRAGMAFAPDVVLHTGLNAPPLAAGQVVFSLQRGLISEARNEQGTHMPLARLRDRPLVALAGIARPGVFFQALIAEGLTLSQQIALPDHAGPDAYARLVQSHPDAELICTEKDAVKLFPLLAGRTGTLRAWTVPLAVTLPPALIDHVAARLRQTAARQPA</sequence>
<keyword evidence="11 13" id="KW-0443">Lipid metabolism</keyword>
<organism evidence="14 15">
    <name type="scientific">Hydrogenophaga electricum</name>
    <dbReference type="NCBI Taxonomy" id="1230953"/>
    <lineage>
        <taxon>Bacteria</taxon>
        <taxon>Pseudomonadati</taxon>
        <taxon>Pseudomonadota</taxon>
        <taxon>Betaproteobacteria</taxon>
        <taxon>Burkholderiales</taxon>
        <taxon>Comamonadaceae</taxon>
        <taxon>Hydrogenophaga</taxon>
    </lineage>
</organism>
<keyword evidence="6 13" id="KW-0441">Lipid A biosynthesis</keyword>
<evidence type="ECO:0000256" key="10">
    <source>
        <dbReference type="ARBA" id="ARBA00022840"/>
    </source>
</evidence>
<evidence type="ECO:0000313" key="14">
    <source>
        <dbReference type="EMBL" id="GLS13015.1"/>
    </source>
</evidence>
<feature type="binding site" evidence="13">
    <location>
        <begin position="67"/>
        <end position="74"/>
    </location>
    <ligand>
        <name>ATP</name>
        <dbReference type="ChEBI" id="CHEBI:30616"/>
    </ligand>
</feature>
<dbReference type="Pfam" id="PF02606">
    <property type="entry name" value="LpxK"/>
    <property type="match status" value="1"/>
</dbReference>
<evidence type="ECO:0000313" key="15">
    <source>
        <dbReference type="Proteomes" id="UP001156903"/>
    </source>
</evidence>
<comment type="catalytic activity">
    <reaction evidence="13">
        <text>a lipid A disaccharide + ATP = a lipid IVA + ADP + H(+)</text>
        <dbReference type="Rhea" id="RHEA:67840"/>
        <dbReference type="ChEBI" id="CHEBI:15378"/>
        <dbReference type="ChEBI" id="CHEBI:30616"/>
        <dbReference type="ChEBI" id="CHEBI:176343"/>
        <dbReference type="ChEBI" id="CHEBI:176425"/>
        <dbReference type="ChEBI" id="CHEBI:456216"/>
        <dbReference type="EC" id="2.7.1.130"/>
    </reaction>
</comment>
<evidence type="ECO:0000256" key="1">
    <source>
        <dbReference type="ARBA" id="ARBA00002274"/>
    </source>
</evidence>
<comment type="function">
    <text evidence="1 13">Transfers the gamma-phosphate of ATP to the 4'-position of a tetraacyldisaccharide 1-phosphate intermediate (termed DS-1-P) to form tetraacyldisaccharide 1,4'-bis-phosphate (lipid IVA).</text>
</comment>
<evidence type="ECO:0000256" key="12">
    <source>
        <dbReference type="ARBA" id="ARBA00029757"/>
    </source>
</evidence>
<name>A0ABQ6C2R3_9BURK</name>